<accession>A0A4Y2NFA0</accession>
<reference evidence="1 2" key="1">
    <citation type="journal article" date="2019" name="Sci. Rep.">
        <title>Orb-weaving spider Araneus ventricosus genome elucidates the spidroin gene catalogue.</title>
        <authorList>
            <person name="Kono N."/>
            <person name="Nakamura H."/>
            <person name="Ohtoshi R."/>
            <person name="Moran D.A.P."/>
            <person name="Shinohara A."/>
            <person name="Yoshida Y."/>
            <person name="Fujiwara M."/>
            <person name="Mori M."/>
            <person name="Tomita M."/>
            <person name="Arakawa K."/>
        </authorList>
    </citation>
    <scope>NUCLEOTIDE SEQUENCE [LARGE SCALE GENOMIC DNA]</scope>
</reference>
<evidence type="ECO:0000313" key="1">
    <source>
        <dbReference type="EMBL" id="GBN37444.1"/>
    </source>
</evidence>
<gene>
    <name evidence="1" type="ORF">AVEN_33662_1</name>
</gene>
<name>A0A4Y2NFA0_ARAVE</name>
<sequence>MLFRPIYTTGFRPNLLYPSFEQTKKLKVPFSFGQCYVITSICKSKMQRWQTDHVQTVDACGVSKLSTQTAYRRVLDIDRLPDHCLEAVDVLSFFLPLVS</sequence>
<proteinExistence type="predicted"/>
<organism evidence="1 2">
    <name type="scientific">Araneus ventricosus</name>
    <name type="common">Orbweaver spider</name>
    <name type="synonym">Epeira ventricosa</name>
    <dbReference type="NCBI Taxonomy" id="182803"/>
    <lineage>
        <taxon>Eukaryota</taxon>
        <taxon>Metazoa</taxon>
        <taxon>Ecdysozoa</taxon>
        <taxon>Arthropoda</taxon>
        <taxon>Chelicerata</taxon>
        <taxon>Arachnida</taxon>
        <taxon>Araneae</taxon>
        <taxon>Araneomorphae</taxon>
        <taxon>Entelegynae</taxon>
        <taxon>Araneoidea</taxon>
        <taxon>Araneidae</taxon>
        <taxon>Araneus</taxon>
    </lineage>
</organism>
<keyword evidence="2" id="KW-1185">Reference proteome</keyword>
<evidence type="ECO:0000313" key="2">
    <source>
        <dbReference type="Proteomes" id="UP000499080"/>
    </source>
</evidence>
<comment type="caution">
    <text evidence="1">The sequence shown here is derived from an EMBL/GenBank/DDBJ whole genome shotgun (WGS) entry which is preliminary data.</text>
</comment>
<protein>
    <submittedName>
        <fullName evidence="1">Uncharacterized protein</fullName>
    </submittedName>
</protein>
<dbReference type="EMBL" id="BGPR01009019">
    <property type="protein sequence ID" value="GBN37444.1"/>
    <property type="molecule type" value="Genomic_DNA"/>
</dbReference>
<dbReference type="AlphaFoldDB" id="A0A4Y2NFA0"/>
<dbReference type="Proteomes" id="UP000499080">
    <property type="component" value="Unassembled WGS sequence"/>
</dbReference>